<dbReference type="GO" id="GO:0043709">
    <property type="term" value="P:cell adhesion involved in single-species biofilm formation"/>
    <property type="evidence" value="ECO:0007669"/>
    <property type="project" value="TreeGrafter"/>
</dbReference>
<dbReference type="NCBIfam" id="TIGR00254">
    <property type="entry name" value="GGDEF"/>
    <property type="match status" value="1"/>
</dbReference>
<feature type="coiled-coil region" evidence="3">
    <location>
        <begin position="148"/>
        <end position="175"/>
    </location>
</feature>
<feature type="domain" description="GGDEF" evidence="4">
    <location>
        <begin position="214"/>
        <end position="348"/>
    </location>
</feature>
<dbReference type="InterPro" id="IPR029787">
    <property type="entry name" value="Nucleotide_cyclase"/>
</dbReference>
<dbReference type="CDD" id="cd01949">
    <property type="entry name" value="GGDEF"/>
    <property type="match status" value="1"/>
</dbReference>
<comment type="catalytic activity">
    <reaction evidence="2">
        <text>2 GTP = 3',3'-c-di-GMP + 2 diphosphate</text>
        <dbReference type="Rhea" id="RHEA:24898"/>
        <dbReference type="ChEBI" id="CHEBI:33019"/>
        <dbReference type="ChEBI" id="CHEBI:37565"/>
        <dbReference type="ChEBI" id="CHEBI:58805"/>
        <dbReference type="EC" id="2.7.7.65"/>
    </reaction>
</comment>
<keyword evidence="3" id="KW-0175">Coiled coil</keyword>
<dbReference type="RefSeq" id="WP_146595482.1">
    <property type="nucleotide sequence ID" value="NZ_SJPT01000005.1"/>
</dbReference>
<dbReference type="SUPFAM" id="SSF55073">
    <property type="entry name" value="Nucleotide cyclase"/>
    <property type="match status" value="1"/>
</dbReference>
<dbReference type="PANTHER" id="PTHR45138:SF9">
    <property type="entry name" value="DIGUANYLATE CYCLASE DGCM-RELATED"/>
    <property type="match status" value="1"/>
</dbReference>
<dbReference type="AlphaFoldDB" id="A0A5C6CG43"/>
<sequence>MAVDPLNASSPDFDEAIAIAKKALLFIGKFKTPPTPAVYEVWYRFAAGADTAIGEQLSHAVHEAKSVTTQQLEDLHQQFCLAADPQLNSKIRDGLEHEMHGLQLAIERQVNAGEELGHSIDHTNRNLTSPNLTPQTVESCVAEMIVSNEKMRSQLESMKTQLQQSQAQISLLKQDLLDSQKATLIDPLTGVGNRRCFDKLMETAIRDRDSAAGTITALILVDLDEFKHINDSQGHAVGDSLLKFTAAKIQELPGNATVTRYGGDEFGAFLRVTQSGDALRFAEAICNTLATNRFTHKQSGQSLHRVTASIGVAILRPIDTPESWFHRADKMLYCAKQDGRNCARVERQLDCTIPE</sequence>
<dbReference type="Pfam" id="PF00990">
    <property type="entry name" value="GGDEF"/>
    <property type="match status" value="1"/>
</dbReference>
<dbReference type="SMART" id="SM00267">
    <property type="entry name" value="GGDEF"/>
    <property type="match status" value="1"/>
</dbReference>
<dbReference type="InterPro" id="IPR000160">
    <property type="entry name" value="GGDEF_dom"/>
</dbReference>
<dbReference type="OrthoDB" id="9805474at2"/>
<dbReference type="GO" id="GO:0052621">
    <property type="term" value="F:diguanylate cyclase activity"/>
    <property type="evidence" value="ECO:0007669"/>
    <property type="project" value="UniProtKB-EC"/>
</dbReference>
<proteinExistence type="predicted"/>
<dbReference type="Proteomes" id="UP000316304">
    <property type="component" value="Unassembled WGS sequence"/>
</dbReference>
<name>A0A5C6CG43_9BACT</name>
<dbReference type="InterPro" id="IPR050469">
    <property type="entry name" value="Diguanylate_Cyclase"/>
</dbReference>
<organism evidence="5 6">
    <name type="scientific">Novipirellula galeiformis</name>
    <dbReference type="NCBI Taxonomy" id="2528004"/>
    <lineage>
        <taxon>Bacteria</taxon>
        <taxon>Pseudomonadati</taxon>
        <taxon>Planctomycetota</taxon>
        <taxon>Planctomycetia</taxon>
        <taxon>Pirellulales</taxon>
        <taxon>Pirellulaceae</taxon>
        <taxon>Novipirellula</taxon>
    </lineage>
</organism>
<dbReference type="EC" id="2.7.7.65" evidence="1"/>
<evidence type="ECO:0000313" key="6">
    <source>
        <dbReference type="Proteomes" id="UP000316304"/>
    </source>
</evidence>
<gene>
    <name evidence="5" type="primary">pleD_4</name>
    <name evidence="5" type="ORF">Pla52o_33470</name>
</gene>
<dbReference type="PROSITE" id="PS50887">
    <property type="entry name" value="GGDEF"/>
    <property type="match status" value="1"/>
</dbReference>
<accession>A0A5C6CG43</accession>
<dbReference type="GO" id="GO:0005886">
    <property type="term" value="C:plasma membrane"/>
    <property type="evidence" value="ECO:0007669"/>
    <property type="project" value="TreeGrafter"/>
</dbReference>
<evidence type="ECO:0000259" key="4">
    <source>
        <dbReference type="PROSITE" id="PS50887"/>
    </source>
</evidence>
<dbReference type="InterPro" id="IPR043128">
    <property type="entry name" value="Rev_trsase/Diguanyl_cyclase"/>
</dbReference>
<reference evidence="5 6" key="1">
    <citation type="submission" date="2019-02" db="EMBL/GenBank/DDBJ databases">
        <title>Deep-cultivation of Planctomycetes and their phenomic and genomic characterization uncovers novel biology.</title>
        <authorList>
            <person name="Wiegand S."/>
            <person name="Jogler M."/>
            <person name="Boedeker C."/>
            <person name="Pinto D."/>
            <person name="Vollmers J."/>
            <person name="Rivas-Marin E."/>
            <person name="Kohn T."/>
            <person name="Peeters S.H."/>
            <person name="Heuer A."/>
            <person name="Rast P."/>
            <person name="Oberbeckmann S."/>
            <person name="Bunk B."/>
            <person name="Jeske O."/>
            <person name="Meyerdierks A."/>
            <person name="Storesund J.E."/>
            <person name="Kallscheuer N."/>
            <person name="Luecker S."/>
            <person name="Lage O.M."/>
            <person name="Pohl T."/>
            <person name="Merkel B.J."/>
            <person name="Hornburger P."/>
            <person name="Mueller R.-W."/>
            <person name="Bruemmer F."/>
            <person name="Labrenz M."/>
            <person name="Spormann A.M."/>
            <person name="Op Den Camp H."/>
            <person name="Overmann J."/>
            <person name="Amann R."/>
            <person name="Jetten M.S.M."/>
            <person name="Mascher T."/>
            <person name="Medema M.H."/>
            <person name="Devos D.P."/>
            <person name="Kaster A.-K."/>
            <person name="Ovreas L."/>
            <person name="Rohde M."/>
            <person name="Galperin M.Y."/>
            <person name="Jogler C."/>
        </authorList>
    </citation>
    <scope>NUCLEOTIDE SEQUENCE [LARGE SCALE GENOMIC DNA]</scope>
    <source>
        <strain evidence="5 6">Pla52o</strain>
    </source>
</reference>
<evidence type="ECO:0000256" key="2">
    <source>
        <dbReference type="ARBA" id="ARBA00034247"/>
    </source>
</evidence>
<protein>
    <recommendedName>
        <fullName evidence="1">diguanylate cyclase</fullName>
        <ecNumber evidence="1">2.7.7.65</ecNumber>
    </recommendedName>
</protein>
<keyword evidence="6" id="KW-1185">Reference proteome</keyword>
<evidence type="ECO:0000256" key="3">
    <source>
        <dbReference type="SAM" id="Coils"/>
    </source>
</evidence>
<dbReference type="PANTHER" id="PTHR45138">
    <property type="entry name" value="REGULATORY COMPONENTS OF SENSORY TRANSDUCTION SYSTEM"/>
    <property type="match status" value="1"/>
</dbReference>
<dbReference type="EMBL" id="SJPT01000005">
    <property type="protein sequence ID" value="TWU22291.1"/>
    <property type="molecule type" value="Genomic_DNA"/>
</dbReference>
<comment type="caution">
    <text evidence="5">The sequence shown here is derived from an EMBL/GenBank/DDBJ whole genome shotgun (WGS) entry which is preliminary data.</text>
</comment>
<evidence type="ECO:0000313" key="5">
    <source>
        <dbReference type="EMBL" id="TWU22291.1"/>
    </source>
</evidence>
<dbReference type="GO" id="GO:1902201">
    <property type="term" value="P:negative regulation of bacterial-type flagellum-dependent cell motility"/>
    <property type="evidence" value="ECO:0007669"/>
    <property type="project" value="TreeGrafter"/>
</dbReference>
<evidence type="ECO:0000256" key="1">
    <source>
        <dbReference type="ARBA" id="ARBA00012528"/>
    </source>
</evidence>
<dbReference type="Gene3D" id="3.30.70.270">
    <property type="match status" value="1"/>
</dbReference>